<evidence type="ECO:0000256" key="1">
    <source>
        <dbReference type="ARBA" id="ARBA00006217"/>
    </source>
</evidence>
<organism evidence="8 9">
    <name type="scientific">Camelimonas abortus</name>
    <dbReference type="NCBI Taxonomy" id="1017184"/>
    <lineage>
        <taxon>Bacteria</taxon>
        <taxon>Pseudomonadati</taxon>
        <taxon>Pseudomonadota</taxon>
        <taxon>Alphaproteobacteria</taxon>
        <taxon>Hyphomicrobiales</taxon>
        <taxon>Chelatococcaceae</taxon>
        <taxon>Camelimonas</taxon>
    </lineage>
</organism>
<evidence type="ECO:0000256" key="2">
    <source>
        <dbReference type="ARBA" id="ARBA00012925"/>
    </source>
</evidence>
<proteinExistence type="inferred from homology"/>
<keyword evidence="4 6" id="KW-0456">Lyase</keyword>
<dbReference type="InterPro" id="IPR036874">
    <property type="entry name" value="Carbonic_anhydrase_sf"/>
</dbReference>
<dbReference type="EC" id="4.2.1.1" evidence="2 6"/>
<dbReference type="PROSITE" id="PS00704">
    <property type="entry name" value="PROK_CO2_ANHYDRASE_1"/>
    <property type="match status" value="1"/>
</dbReference>
<keyword evidence="9" id="KW-1185">Reference proteome</keyword>
<name>A0ABV7LG07_9HYPH</name>
<evidence type="ECO:0000313" key="9">
    <source>
        <dbReference type="Proteomes" id="UP001595536"/>
    </source>
</evidence>
<dbReference type="InterPro" id="IPR015892">
    <property type="entry name" value="Carbonic_anhydrase_CS"/>
</dbReference>
<dbReference type="Pfam" id="PF00484">
    <property type="entry name" value="Pro_CA"/>
    <property type="match status" value="1"/>
</dbReference>
<dbReference type="SUPFAM" id="SSF53056">
    <property type="entry name" value="beta-carbonic anhydrase, cab"/>
    <property type="match status" value="1"/>
</dbReference>
<evidence type="ECO:0000256" key="6">
    <source>
        <dbReference type="RuleBase" id="RU003956"/>
    </source>
</evidence>
<dbReference type="InterPro" id="IPR001765">
    <property type="entry name" value="Carbonic_anhydrase"/>
</dbReference>
<comment type="function">
    <text evidence="6">Reversible hydration of carbon dioxide.</text>
</comment>
<dbReference type="RefSeq" id="WP_376829818.1">
    <property type="nucleotide sequence ID" value="NZ_JBHLWR010000006.1"/>
</dbReference>
<evidence type="ECO:0000256" key="3">
    <source>
        <dbReference type="ARBA" id="ARBA00022833"/>
    </source>
</evidence>
<keyword evidence="3 6" id="KW-0862">Zinc</keyword>
<comment type="caution">
    <text evidence="8">The sequence shown here is derived from an EMBL/GenBank/DDBJ whole genome shotgun (WGS) entry which is preliminary data.</text>
</comment>
<protein>
    <recommendedName>
        <fullName evidence="2 6">Carbonic anhydrase</fullName>
        <ecNumber evidence="2 6">4.2.1.1</ecNumber>
    </recommendedName>
    <alternativeName>
        <fullName evidence="6">Carbonate dehydratase</fullName>
    </alternativeName>
</protein>
<sequence>MCDQCQPAAWGRRRFLGGLAAASLMAAGGPLARAAEAALAAAQPSPQAAMARLMAGNARFRRGAGRRPVGAGERRRLAGGQSPFAVVFICADSRVAPEIILDQGLGDIFVVRNAGAAPDAQSIGSIEYAVAELGAPLLLVIGHSGCGAVKAAVAAIEGGARPGGHIRDVVAALTPAVGAALRAMPASWPAQMRLEGAIAAAARDSAGRIMAQSAVVSGAARQGRLLVAAAYYDIASGRVLPLEG</sequence>
<gene>
    <name evidence="8" type="ORF">ACFOEX_09895</name>
</gene>
<comment type="similarity">
    <text evidence="1 6">Belongs to the beta-class carbonic anhydrase family.</text>
</comment>
<keyword evidence="7" id="KW-0732">Signal</keyword>
<dbReference type="PANTHER" id="PTHR11002:SF79">
    <property type="entry name" value="CARBONIC ANHYDRASE 2"/>
    <property type="match status" value="1"/>
</dbReference>
<comment type="catalytic activity">
    <reaction evidence="5 6">
        <text>hydrogencarbonate + H(+) = CO2 + H2O</text>
        <dbReference type="Rhea" id="RHEA:10748"/>
        <dbReference type="ChEBI" id="CHEBI:15377"/>
        <dbReference type="ChEBI" id="CHEBI:15378"/>
        <dbReference type="ChEBI" id="CHEBI:16526"/>
        <dbReference type="ChEBI" id="CHEBI:17544"/>
        <dbReference type="EC" id="4.2.1.1"/>
    </reaction>
</comment>
<feature type="chain" id="PRO_5047538828" description="Carbonic anhydrase" evidence="7">
    <location>
        <begin position="35"/>
        <end position="244"/>
    </location>
</feature>
<feature type="signal peptide" evidence="7">
    <location>
        <begin position="1"/>
        <end position="34"/>
    </location>
</feature>
<reference evidence="9" key="1">
    <citation type="journal article" date="2019" name="Int. J. Syst. Evol. Microbiol.">
        <title>The Global Catalogue of Microorganisms (GCM) 10K type strain sequencing project: providing services to taxonomists for standard genome sequencing and annotation.</title>
        <authorList>
            <consortium name="The Broad Institute Genomics Platform"/>
            <consortium name="The Broad Institute Genome Sequencing Center for Infectious Disease"/>
            <person name="Wu L."/>
            <person name="Ma J."/>
        </authorList>
    </citation>
    <scope>NUCLEOTIDE SEQUENCE [LARGE SCALE GENOMIC DNA]</scope>
    <source>
        <strain evidence="9">CCM 7941</strain>
    </source>
</reference>
<dbReference type="PROSITE" id="PS00705">
    <property type="entry name" value="PROK_CO2_ANHYDRASE_2"/>
    <property type="match status" value="1"/>
</dbReference>
<dbReference type="Proteomes" id="UP001595536">
    <property type="component" value="Unassembled WGS sequence"/>
</dbReference>
<dbReference type="SMART" id="SM00947">
    <property type="entry name" value="Pro_CA"/>
    <property type="match status" value="1"/>
</dbReference>
<evidence type="ECO:0000256" key="5">
    <source>
        <dbReference type="ARBA" id="ARBA00048348"/>
    </source>
</evidence>
<dbReference type="PROSITE" id="PS51318">
    <property type="entry name" value="TAT"/>
    <property type="match status" value="1"/>
</dbReference>
<dbReference type="PANTHER" id="PTHR11002">
    <property type="entry name" value="CARBONIC ANHYDRASE"/>
    <property type="match status" value="1"/>
</dbReference>
<dbReference type="InterPro" id="IPR006311">
    <property type="entry name" value="TAT_signal"/>
</dbReference>
<dbReference type="EMBL" id="JBHRUV010000048">
    <property type="protein sequence ID" value="MFC3266663.1"/>
    <property type="molecule type" value="Genomic_DNA"/>
</dbReference>
<evidence type="ECO:0000256" key="4">
    <source>
        <dbReference type="ARBA" id="ARBA00023239"/>
    </source>
</evidence>
<accession>A0ABV7LG07</accession>
<evidence type="ECO:0000313" key="8">
    <source>
        <dbReference type="EMBL" id="MFC3266663.1"/>
    </source>
</evidence>
<evidence type="ECO:0000256" key="7">
    <source>
        <dbReference type="SAM" id="SignalP"/>
    </source>
</evidence>
<dbReference type="Gene3D" id="3.40.1050.10">
    <property type="entry name" value="Carbonic anhydrase"/>
    <property type="match status" value="1"/>
</dbReference>